<keyword evidence="2" id="KW-1185">Reference proteome</keyword>
<dbReference type="Proteomes" id="UP000011083">
    <property type="component" value="Unassembled WGS sequence"/>
</dbReference>
<accession>L8GF61</accession>
<name>L8GF61_ACACF</name>
<proteinExistence type="predicted"/>
<dbReference type="RefSeq" id="XP_004333391.1">
    <property type="nucleotide sequence ID" value="XM_004333343.1"/>
</dbReference>
<protein>
    <submittedName>
        <fullName evidence="1">Uncharacterized protein</fullName>
    </submittedName>
</protein>
<dbReference type="VEuPathDB" id="AmoebaDB:ACA1_135570"/>
<dbReference type="KEGG" id="acan:ACA1_135570"/>
<sequence>MVVLTKDPYLASRFKEKFTRDQWPLNADELRVESEAKEVQRERVCARCAKVYTERDNHPDSCRQHQRSLLCRLKVGLPPTTPGAQQAEELVELKSKEEYLKRIASSREEVMRLIDARWMCCGRGPFDDGESMCPHMEADPADPDL</sequence>
<organism evidence="1 2">
    <name type="scientific">Acanthamoeba castellanii (strain ATCC 30010 / Neff)</name>
    <dbReference type="NCBI Taxonomy" id="1257118"/>
    <lineage>
        <taxon>Eukaryota</taxon>
        <taxon>Amoebozoa</taxon>
        <taxon>Discosea</taxon>
        <taxon>Longamoebia</taxon>
        <taxon>Centramoebida</taxon>
        <taxon>Acanthamoebidae</taxon>
        <taxon>Acanthamoeba</taxon>
    </lineage>
</organism>
<reference evidence="1 2" key="1">
    <citation type="journal article" date="2013" name="Genome Biol.">
        <title>Genome of Acanthamoeba castellanii highlights extensive lateral gene transfer and early evolution of tyrosine kinase signaling.</title>
        <authorList>
            <person name="Clarke M."/>
            <person name="Lohan A.J."/>
            <person name="Liu B."/>
            <person name="Lagkouvardos I."/>
            <person name="Roy S."/>
            <person name="Zafar N."/>
            <person name="Bertelli C."/>
            <person name="Schilde C."/>
            <person name="Kianianmomeni A."/>
            <person name="Burglin T.R."/>
            <person name="Frech C."/>
            <person name="Turcotte B."/>
            <person name="Kopec K.O."/>
            <person name="Synnott J.M."/>
            <person name="Choo C."/>
            <person name="Paponov I."/>
            <person name="Finkler A."/>
            <person name="Soon Heng Tan C."/>
            <person name="Hutchins A.P."/>
            <person name="Weinmeier T."/>
            <person name="Rattei T."/>
            <person name="Chu J.S."/>
            <person name="Gimenez G."/>
            <person name="Irimia M."/>
            <person name="Rigden D.J."/>
            <person name="Fitzpatrick D.A."/>
            <person name="Lorenzo-Morales J."/>
            <person name="Bateman A."/>
            <person name="Chiu C.H."/>
            <person name="Tang P."/>
            <person name="Hegemann P."/>
            <person name="Fromm H."/>
            <person name="Raoult D."/>
            <person name="Greub G."/>
            <person name="Miranda-Saavedra D."/>
            <person name="Chen N."/>
            <person name="Nash P."/>
            <person name="Ginger M.L."/>
            <person name="Horn M."/>
            <person name="Schaap P."/>
            <person name="Caler L."/>
            <person name="Loftus B."/>
        </authorList>
    </citation>
    <scope>NUCLEOTIDE SEQUENCE [LARGE SCALE GENOMIC DNA]</scope>
    <source>
        <strain evidence="1 2">Neff</strain>
    </source>
</reference>
<evidence type="ECO:0000313" key="1">
    <source>
        <dbReference type="EMBL" id="ELR11378.1"/>
    </source>
</evidence>
<dbReference type="AlphaFoldDB" id="L8GF61"/>
<evidence type="ECO:0000313" key="2">
    <source>
        <dbReference type="Proteomes" id="UP000011083"/>
    </source>
</evidence>
<gene>
    <name evidence="1" type="ORF">ACA1_135570</name>
</gene>
<dbReference type="GeneID" id="14911790"/>
<dbReference type="EMBL" id="KB008153">
    <property type="protein sequence ID" value="ELR11378.1"/>
    <property type="molecule type" value="Genomic_DNA"/>
</dbReference>